<feature type="region of interest" description="Disordered" evidence="2">
    <location>
        <begin position="1"/>
        <end position="20"/>
    </location>
</feature>
<dbReference type="AlphaFoldDB" id="A0AAD8JF46"/>
<reference evidence="4" key="2">
    <citation type="submission" date="2023-05" db="EMBL/GenBank/DDBJ databases">
        <authorList>
            <person name="Schelkunov M.I."/>
        </authorList>
    </citation>
    <scope>NUCLEOTIDE SEQUENCE</scope>
    <source>
        <strain evidence="4">Hsosn_3</strain>
        <tissue evidence="4">Leaf</tissue>
    </source>
</reference>
<reference evidence="4" key="1">
    <citation type="submission" date="2023-02" db="EMBL/GenBank/DDBJ databases">
        <title>Genome of toxic invasive species Heracleum sosnowskyi carries increased number of genes despite the absence of recent whole-genome duplications.</title>
        <authorList>
            <person name="Schelkunov M."/>
            <person name="Shtratnikova V."/>
            <person name="Makarenko M."/>
            <person name="Klepikova A."/>
            <person name="Omelchenko D."/>
            <person name="Novikova G."/>
            <person name="Obukhova E."/>
            <person name="Bogdanov V."/>
            <person name="Penin A."/>
            <person name="Logacheva M."/>
        </authorList>
    </citation>
    <scope>NUCLEOTIDE SEQUENCE</scope>
    <source>
        <strain evidence="4">Hsosn_3</strain>
        <tissue evidence="4">Leaf</tissue>
    </source>
</reference>
<dbReference type="Proteomes" id="UP001237642">
    <property type="component" value="Unassembled WGS sequence"/>
</dbReference>
<dbReference type="InterPro" id="IPR004146">
    <property type="entry name" value="DC1"/>
</dbReference>
<dbReference type="PANTHER" id="PTHR32410:SF215">
    <property type="entry name" value="DC1 DOMAIN-CONTAINING PROTEIN"/>
    <property type="match status" value="1"/>
</dbReference>
<name>A0AAD8JF46_9APIA</name>
<evidence type="ECO:0000313" key="4">
    <source>
        <dbReference type="EMBL" id="KAK1401292.1"/>
    </source>
</evidence>
<dbReference type="EMBL" id="JAUIZM010000001">
    <property type="protein sequence ID" value="KAK1401292.1"/>
    <property type="molecule type" value="Genomic_DNA"/>
</dbReference>
<evidence type="ECO:0000256" key="1">
    <source>
        <dbReference type="ARBA" id="ARBA00022737"/>
    </source>
</evidence>
<evidence type="ECO:0000259" key="3">
    <source>
        <dbReference type="Pfam" id="PF03107"/>
    </source>
</evidence>
<organism evidence="4 5">
    <name type="scientific">Heracleum sosnowskyi</name>
    <dbReference type="NCBI Taxonomy" id="360622"/>
    <lineage>
        <taxon>Eukaryota</taxon>
        <taxon>Viridiplantae</taxon>
        <taxon>Streptophyta</taxon>
        <taxon>Embryophyta</taxon>
        <taxon>Tracheophyta</taxon>
        <taxon>Spermatophyta</taxon>
        <taxon>Magnoliopsida</taxon>
        <taxon>eudicotyledons</taxon>
        <taxon>Gunneridae</taxon>
        <taxon>Pentapetalae</taxon>
        <taxon>asterids</taxon>
        <taxon>campanulids</taxon>
        <taxon>Apiales</taxon>
        <taxon>Apiaceae</taxon>
        <taxon>Apioideae</taxon>
        <taxon>apioid superclade</taxon>
        <taxon>Tordylieae</taxon>
        <taxon>Tordyliinae</taxon>
        <taxon>Heracleum</taxon>
    </lineage>
</organism>
<gene>
    <name evidence="4" type="ORF">POM88_000897</name>
</gene>
<keyword evidence="1" id="KW-0677">Repeat</keyword>
<evidence type="ECO:0000256" key="2">
    <source>
        <dbReference type="SAM" id="MobiDB-lite"/>
    </source>
</evidence>
<comment type="caution">
    <text evidence="4">The sequence shown here is derived from an EMBL/GenBank/DDBJ whole genome shotgun (WGS) entry which is preliminary data.</text>
</comment>
<feature type="domain" description="DC1" evidence="3">
    <location>
        <begin position="185"/>
        <end position="227"/>
    </location>
</feature>
<feature type="compositionally biased region" description="Acidic residues" evidence="2">
    <location>
        <begin position="1"/>
        <end position="13"/>
    </location>
</feature>
<sequence length="236" mass="27152">MCENATEVDDEEDANHSKSVQFPVRNDEHHMYYRLIQDFAKTCSSTSTDNHISTTEDGIISHCTRGYLLGLIDEHMRKDIRKLNELLCDGCFQPLSATADSFYGCVNCKLFLHKVCFTELPRIIEHPSHPQHKLVRRLQIDETITCNICNSEWDGIFYQCERSSSCSFIIDIMCTLLPRTLKHESHKHSLTQQLDNSEETCYGCSLELEFGHFRCSKCRFRLHAGCAISPGTVKHR</sequence>
<dbReference type="PANTHER" id="PTHR32410">
    <property type="entry name" value="CYSTEINE/HISTIDINE-RICH C1 DOMAIN FAMILY PROTEIN"/>
    <property type="match status" value="1"/>
</dbReference>
<protein>
    <recommendedName>
        <fullName evidence="3">DC1 domain-containing protein</fullName>
    </recommendedName>
</protein>
<evidence type="ECO:0000313" key="5">
    <source>
        <dbReference type="Proteomes" id="UP001237642"/>
    </source>
</evidence>
<keyword evidence="5" id="KW-1185">Reference proteome</keyword>
<feature type="domain" description="DC1" evidence="3">
    <location>
        <begin position="127"/>
        <end position="174"/>
    </location>
</feature>
<dbReference type="SUPFAM" id="SSF57889">
    <property type="entry name" value="Cysteine-rich domain"/>
    <property type="match status" value="1"/>
</dbReference>
<proteinExistence type="predicted"/>
<dbReference type="InterPro" id="IPR046349">
    <property type="entry name" value="C1-like_sf"/>
</dbReference>
<accession>A0AAD8JF46</accession>
<dbReference type="InterPro" id="IPR053192">
    <property type="entry name" value="Vacuole_Formation_Reg"/>
</dbReference>
<dbReference type="Pfam" id="PF03107">
    <property type="entry name" value="C1_2"/>
    <property type="match status" value="2"/>
</dbReference>